<comment type="caution">
    <text evidence="2">The sequence shown here is derived from an EMBL/GenBank/DDBJ whole genome shotgun (WGS) entry which is preliminary data.</text>
</comment>
<accession>A0A3S3R339</accession>
<evidence type="ECO:0000256" key="1">
    <source>
        <dbReference type="SAM" id="Phobius"/>
    </source>
</evidence>
<proteinExistence type="predicted"/>
<dbReference type="Proteomes" id="UP000283530">
    <property type="component" value="Unassembled WGS sequence"/>
</dbReference>
<dbReference type="InterPro" id="IPR008390">
    <property type="entry name" value="AWPM-19"/>
</dbReference>
<feature type="transmembrane region" description="Helical" evidence="1">
    <location>
        <begin position="137"/>
        <end position="159"/>
    </location>
</feature>
<dbReference type="PANTHER" id="PTHR33294:SF3">
    <property type="entry name" value="AWPM-19-LIKE FAMILY PROTEIN"/>
    <property type="match status" value="1"/>
</dbReference>
<keyword evidence="1" id="KW-1133">Transmembrane helix</keyword>
<evidence type="ECO:0000313" key="2">
    <source>
        <dbReference type="EMBL" id="RWR93688.1"/>
    </source>
</evidence>
<keyword evidence="1" id="KW-0472">Membrane</keyword>
<organism evidence="2 3">
    <name type="scientific">Cinnamomum micranthum f. kanehirae</name>
    <dbReference type="NCBI Taxonomy" id="337451"/>
    <lineage>
        <taxon>Eukaryota</taxon>
        <taxon>Viridiplantae</taxon>
        <taxon>Streptophyta</taxon>
        <taxon>Embryophyta</taxon>
        <taxon>Tracheophyta</taxon>
        <taxon>Spermatophyta</taxon>
        <taxon>Magnoliopsida</taxon>
        <taxon>Magnoliidae</taxon>
        <taxon>Laurales</taxon>
        <taxon>Lauraceae</taxon>
        <taxon>Cinnamomum</taxon>
    </lineage>
</organism>
<name>A0A3S3R339_9MAGN</name>
<feature type="transmembrane region" description="Helical" evidence="1">
    <location>
        <begin position="9"/>
        <end position="32"/>
    </location>
</feature>
<sequence length="169" mass="18061">MAAEGPKSLAFFLLIFNLLLYAIVLAIAGWVLNFSIEHTPHKASELTIPVRYFPMYFPTGNMATGFFVVFSLIAGLVGIASSVAGINNIIEWNTPNLLSAATTSFTSWSLTLLAMGFACKEISKGRTEANLRTLEALIIIVTGSQLLCVLAIHAGISTVSASPTRPGRV</sequence>
<dbReference type="EMBL" id="QPKB01000010">
    <property type="protein sequence ID" value="RWR93688.1"/>
    <property type="molecule type" value="Genomic_DNA"/>
</dbReference>
<dbReference type="Pfam" id="PF05512">
    <property type="entry name" value="AWPM-19"/>
    <property type="match status" value="1"/>
</dbReference>
<keyword evidence="1" id="KW-0812">Transmembrane</keyword>
<feature type="transmembrane region" description="Helical" evidence="1">
    <location>
        <begin position="97"/>
        <end position="117"/>
    </location>
</feature>
<dbReference type="AlphaFoldDB" id="A0A3S3R339"/>
<dbReference type="OrthoDB" id="779714at2759"/>
<keyword evidence="3" id="KW-1185">Reference proteome</keyword>
<reference evidence="2 3" key="1">
    <citation type="journal article" date="2019" name="Nat. Plants">
        <title>Stout camphor tree genome fills gaps in understanding of flowering plant genome evolution.</title>
        <authorList>
            <person name="Chaw S.M."/>
            <person name="Liu Y.C."/>
            <person name="Wu Y.W."/>
            <person name="Wang H.Y."/>
            <person name="Lin C.I."/>
            <person name="Wu C.S."/>
            <person name="Ke H.M."/>
            <person name="Chang L.Y."/>
            <person name="Hsu C.Y."/>
            <person name="Yang H.T."/>
            <person name="Sudianto E."/>
            <person name="Hsu M.H."/>
            <person name="Wu K.P."/>
            <person name="Wang L.N."/>
            <person name="Leebens-Mack J.H."/>
            <person name="Tsai I.J."/>
        </authorList>
    </citation>
    <scope>NUCLEOTIDE SEQUENCE [LARGE SCALE GENOMIC DNA]</scope>
    <source>
        <strain evidence="3">cv. Chaw 1501</strain>
        <tissue evidence="2">Young leaves</tissue>
    </source>
</reference>
<protein>
    <submittedName>
        <fullName evidence="2">AWPM-19-like family protein</fullName>
    </submittedName>
</protein>
<gene>
    <name evidence="2" type="ORF">CKAN_02295300</name>
</gene>
<evidence type="ECO:0000313" key="3">
    <source>
        <dbReference type="Proteomes" id="UP000283530"/>
    </source>
</evidence>
<dbReference type="PANTHER" id="PTHR33294">
    <property type="entry name" value="AWPM-19-LIKE FAMILY PROTEIN"/>
    <property type="match status" value="1"/>
</dbReference>
<feature type="transmembrane region" description="Helical" evidence="1">
    <location>
        <begin position="62"/>
        <end position="85"/>
    </location>
</feature>